<gene>
    <name evidence="8" type="primary">proB</name>
    <name evidence="10" type="ORF">SAMN02745118_02245</name>
</gene>
<dbReference type="InterPro" id="IPR036393">
    <property type="entry name" value="AceGlu_kinase-like_sf"/>
</dbReference>
<dbReference type="OrthoDB" id="9804434at2"/>
<dbReference type="HAMAP" id="MF_00456">
    <property type="entry name" value="ProB"/>
    <property type="match status" value="1"/>
</dbReference>
<comment type="catalytic activity">
    <reaction evidence="8">
        <text>L-glutamate + ATP = L-glutamyl 5-phosphate + ADP</text>
        <dbReference type="Rhea" id="RHEA:14877"/>
        <dbReference type="ChEBI" id="CHEBI:29985"/>
        <dbReference type="ChEBI" id="CHEBI:30616"/>
        <dbReference type="ChEBI" id="CHEBI:58274"/>
        <dbReference type="ChEBI" id="CHEBI:456216"/>
        <dbReference type="EC" id="2.7.2.11"/>
    </reaction>
</comment>
<name>A0A1T4PNE3_9FIRM</name>
<dbReference type="Gene3D" id="3.40.1160.10">
    <property type="entry name" value="Acetylglutamate kinase-like"/>
    <property type="match status" value="1"/>
</dbReference>
<keyword evidence="7 8" id="KW-0067">ATP-binding</keyword>
<feature type="binding site" evidence="8">
    <location>
        <position position="155"/>
    </location>
    <ligand>
        <name>substrate</name>
    </ligand>
</feature>
<dbReference type="GO" id="GO:0003723">
    <property type="term" value="F:RNA binding"/>
    <property type="evidence" value="ECO:0007669"/>
    <property type="project" value="InterPro"/>
</dbReference>
<keyword evidence="1 8" id="KW-0963">Cytoplasm</keyword>
<comment type="function">
    <text evidence="8">Catalyzes the transfer of a phosphate group to glutamate to form L-glutamate 5-phosphate.</text>
</comment>
<dbReference type="InterPro" id="IPR015947">
    <property type="entry name" value="PUA-like_sf"/>
</dbReference>
<comment type="pathway">
    <text evidence="8">Amino-acid biosynthesis; L-proline biosynthesis; L-glutamate 5-semialdehyde from L-glutamate: step 1/2.</text>
</comment>
<keyword evidence="2 8" id="KW-0028">Amino-acid biosynthesis</keyword>
<dbReference type="InterPro" id="IPR002478">
    <property type="entry name" value="PUA"/>
</dbReference>
<dbReference type="InterPro" id="IPR036974">
    <property type="entry name" value="PUA_sf"/>
</dbReference>
<evidence type="ECO:0000256" key="2">
    <source>
        <dbReference type="ARBA" id="ARBA00022605"/>
    </source>
</evidence>
<dbReference type="CDD" id="cd21157">
    <property type="entry name" value="PUA_G5K"/>
    <property type="match status" value="1"/>
</dbReference>
<feature type="binding site" evidence="8">
    <location>
        <position position="143"/>
    </location>
    <ligand>
        <name>substrate</name>
    </ligand>
</feature>
<dbReference type="FunFam" id="3.40.1160.10:FF:000018">
    <property type="entry name" value="Glutamate 5-kinase"/>
    <property type="match status" value="1"/>
</dbReference>
<sequence length="374" mass="40538">MSIKEELQAAERIVIKVGSSTLTHPTSKLNLGQIEVLVRQLADLRNQGKELIVVTSGAISAGRGKIGLDDPPRTIPEKQALASVGQGLLMQIYEKIFSEYGQIPSQILLTRSDITERKRYLNARNTILKLLDYDIIPIINENDTIAVDEIKFGDNDTLSALVANLAEADLLVILSDVEGIYTGDPRTDETAELIPEVNEIDSELEGLAQGAGTDRGTGGMITKIEAAKISTKAGIPMIIAKGSQGDVLRKIVQGENPGTVFTPVEQNLAARKKWIAFNLSVQGELMIDEGAADALLNHGKSLLACGVVEIEGEFQTGDVVDVVTEDKEKIAKGIVNYSISEVEAIKGLQSTEIEDKLGYKDYDEVIHRDNLVCM</sequence>
<dbReference type="FunFam" id="2.30.130.10:FF:000007">
    <property type="entry name" value="Glutamate 5-kinase"/>
    <property type="match status" value="1"/>
</dbReference>
<dbReference type="PANTHER" id="PTHR43654">
    <property type="entry name" value="GLUTAMATE 5-KINASE"/>
    <property type="match status" value="1"/>
</dbReference>
<keyword evidence="6 8" id="KW-0418">Kinase</keyword>
<dbReference type="PIRSF" id="PIRSF000729">
    <property type="entry name" value="GK"/>
    <property type="match status" value="1"/>
</dbReference>
<accession>A0A1T4PNE3</accession>
<evidence type="ECO:0000259" key="9">
    <source>
        <dbReference type="SMART" id="SM00359"/>
    </source>
</evidence>
<evidence type="ECO:0000256" key="6">
    <source>
        <dbReference type="ARBA" id="ARBA00022777"/>
    </source>
</evidence>
<dbReference type="SMART" id="SM00359">
    <property type="entry name" value="PUA"/>
    <property type="match status" value="1"/>
</dbReference>
<keyword evidence="5 8" id="KW-0547">Nucleotide-binding</keyword>
<dbReference type="InterPro" id="IPR001057">
    <property type="entry name" value="Glu/AcGlu_kinase"/>
</dbReference>
<dbReference type="InterPro" id="IPR005715">
    <property type="entry name" value="Glu_5kinase/COase_Synthase"/>
</dbReference>
<dbReference type="EMBL" id="FUWM01000020">
    <property type="protein sequence ID" value="SJZ93053.1"/>
    <property type="molecule type" value="Genomic_DNA"/>
</dbReference>
<dbReference type="Pfam" id="PF01472">
    <property type="entry name" value="PUA"/>
    <property type="match status" value="1"/>
</dbReference>
<dbReference type="InterPro" id="IPR001048">
    <property type="entry name" value="Asp/Glu/Uridylate_kinase"/>
</dbReference>
<dbReference type="PANTHER" id="PTHR43654:SF1">
    <property type="entry name" value="ISOPENTENYL PHOSPHATE KINASE"/>
    <property type="match status" value="1"/>
</dbReference>
<dbReference type="Proteomes" id="UP000190625">
    <property type="component" value="Unassembled WGS sequence"/>
</dbReference>
<dbReference type="GO" id="GO:0005829">
    <property type="term" value="C:cytosol"/>
    <property type="evidence" value="ECO:0007669"/>
    <property type="project" value="TreeGrafter"/>
</dbReference>
<evidence type="ECO:0000256" key="1">
    <source>
        <dbReference type="ARBA" id="ARBA00022490"/>
    </source>
</evidence>
<dbReference type="RefSeq" id="WP_078810687.1">
    <property type="nucleotide sequence ID" value="NZ_FUWM01000020.1"/>
</dbReference>
<comment type="subcellular location">
    <subcellularLocation>
        <location evidence="8">Cytoplasm</location>
    </subcellularLocation>
</comment>
<dbReference type="Gene3D" id="2.30.130.10">
    <property type="entry name" value="PUA domain"/>
    <property type="match status" value="1"/>
</dbReference>
<reference evidence="11" key="1">
    <citation type="submission" date="2017-02" db="EMBL/GenBank/DDBJ databases">
        <authorList>
            <person name="Varghese N."/>
            <person name="Submissions S."/>
        </authorList>
    </citation>
    <scope>NUCLEOTIDE SEQUENCE [LARGE SCALE GENOMIC DNA]</scope>
    <source>
        <strain evidence="11">ATCC BAA-73</strain>
    </source>
</reference>
<dbReference type="GO" id="GO:0004349">
    <property type="term" value="F:glutamate 5-kinase activity"/>
    <property type="evidence" value="ECO:0007669"/>
    <property type="project" value="UniProtKB-UniRule"/>
</dbReference>
<evidence type="ECO:0000256" key="7">
    <source>
        <dbReference type="ARBA" id="ARBA00022840"/>
    </source>
</evidence>
<feature type="binding site" evidence="8">
    <location>
        <begin position="217"/>
        <end position="223"/>
    </location>
    <ligand>
        <name>ATP</name>
        <dbReference type="ChEBI" id="CHEBI:30616"/>
    </ligand>
</feature>
<dbReference type="InterPro" id="IPR011529">
    <property type="entry name" value="Glu_5kinase"/>
</dbReference>
<dbReference type="AlphaFoldDB" id="A0A1T4PNE3"/>
<evidence type="ECO:0000256" key="8">
    <source>
        <dbReference type="HAMAP-Rule" id="MF_00456"/>
    </source>
</evidence>
<feature type="binding site" evidence="8">
    <location>
        <position position="56"/>
    </location>
    <ligand>
        <name>substrate</name>
    </ligand>
</feature>
<feature type="domain" description="PUA" evidence="9">
    <location>
        <begin position="283"/>
        <end position="366"/>
    </location>
</feature>
<dbReference type="InterPro" id="IPR041739">
    <property type="entry name" value="G5K_ProB"/>
</dbReference>
<evidence type="ECO:0000256" key="3">
    <source>
        <dbReference type="ARBA" id="ARBA00022650"/>
    </source>
</evidence>
<dbReference type="SUPFAM" id="SSF53633">
    <property type="entry name" value="Carbamate kinase-like"/>
    <property type="match status" value="1"/>
</dbReference>
<protein>
    <recommendedName>
        <fullName evidence="8">Glutamate 5-kinase</fullName>
        <ecNumber evidence="8">2.7.2.11</ecNumber>
    </recommendedName>
    <alternativeName>
        <fullName evidence="8">Gamma-glutamyl kinase</fullName>
        <shortName evidence="8">GK</shortName>
    </alternativeName>
</protein>
<comment type="similarity">
    <text evidence="8">Belongs to the glutamate 5-kinase family.</text>
</comment>
<proteinExistence type="inferred from homology"/>
<evidence type="ECO:0000256" key="5">
    <source>
        <dbReference type="ARBA" id="ARBA00022741"/>
    </source>
</evidence>
<organism evidence="10 11">
    <name type="scientific">Selenihalanaerobacter shriftii</name>
    <dbReference type="NCBI Taxonomy" id="142842"/>
    <lineage>
        <taxon>Bacteria</taxon>
        <taxon>Bacillati</taxon>
        <taxon>Bacillota</taxon>
        <taxon>Clostridia</taxon>
        <taxon>Halanaerobiales</taxon>
        <taxon>Halobacteroidaceae</taxon>
        <taxon>Selenihalanaerobacter</taxon>
    </lineage>
</organism>
<evidence type="ECO:0000313" key="10">
    <source>
        <dbReference type="EMBL" id="SJZ93053.1"/>
    </source>
</evidence>
<feature type="binding site" evidence="8">
    <location>
        <begin position="175"/>
        <end position="176"/>
    </location>
    <ligand>
        <name>ATP</name>
        <dbReference type="ChEBI" id="CHEBI:30616"/>
    </ligand>
</feature>
<dbReference type="UniPathway" id="UPA00098">
    <property type="reaction ID" value="UER00359"/>
</dbReference>
<keyword evidence="4 8" id="KW-0808">Transferase</keyword>
<evidence type="ECO:0000313" key="11">
    <source>
        <dbReference type="Proteomes" id="UP000190625"/>
    </source>
</evidence>
<dbReference type="Pfam" id="PF00696">
    <property type="entry name" value="AA_kinase"/>
    <property type="match status" value="1"/>
</dbReference>
<feature type="binding site" evidence="8">
    <location>
        <position position="16"/>
    </location>
    <ligand>
        <name>ATP</name>
        <dbReference type="ChEBI" id="CHEBI:30616"/>
    </ligand>
</feature>
<keyword evidence="3 8" id="KW-0641">Proline biosynthesis</keyword>
<dbReference type="PRINTS" id="PR00474">
    <property type="entry name" value="GLU5KINASE"/>
</dbReference>
<dbReference type="GO" id="GO:0005524">
    <property type="term" value="F:ATP binding"/>
    <property type="evidence" value="ECO:0007669"/>
    <property type="project" value="UniProtKB-KW"/>
</dbReference>
<evidence type="ECO:0000256" key="4">
    <source>
        <dbReference type="ARBA" id="ARBA00022679"/>
    </source>
</evidence>
<dbReference type="EC" id="2.7.2.11" evidence="8"/>
<dbReference type="STRING" id="142842.SAMN02745118_02245"/>
<dbReference type="PROSITE" id="PS50890">
    <property type="entry name" value="PUA"/>
    <property type="match status" value="1"/>
</dbReference>
<keyword evidence="11" id="KW-1185">Reference proteome</keyword>
<dbReference type="GO" id="GO:0055129">
    <property type="term" value="P:L-proline biosynthetic process"/>
    <property type="evidence" value="ECO:0007669"/>
    <property type="project" value="UniProtKB-UniRule"/>
</dbReference>
<dbReference type="NCBIfam" id="TIGR01027">
    <property type="entry name" value="proB"/>
    <property type="match status" value="1"/>
</dbReference>
<dbReference type="SUPFAM" id="SSF88697">
    <property type="entry name" value="PUA domain-like"/>
    <property type="match status" value="1"/>
</dbReference>
<dbReference type="CDD" id="cd04242">
    <property type="entry name" value="AAK_G5K_ProB"/>
    <property type="match status" value="1"/>
</dbReference>